<dbReference type="Proteomes" id="UP000007879">
    <property type="component" value="Unassembled WGS sequence"/>
</dbReference>
<name>A0AAN0J6C9_AMPQE</name>
<evidence type="ECO:0000313" key="3">
    <source>
        <dbReference type="EnsemblMetazoa" id="XP_019852307.1"/>
    </source>
</evidence>
<evidence type="ECO:0000313" key="4">
    <source>
        <dbReference type="Proteomes" id="UP000007879"/>
    </source>
</evidence>
<dbReference type="EnsemblMetazoa" id="XM_019996748.1">
    <property type="protein sequence ID" value="XP_019852307.1"/>
    <property type="gene ID" value="LOC109582131"/>
</dbReference>
<keyword evidence="1" id="KW-0812">Transmembrane</keyword>
<sequence length="618" mass="67344">MLSFAVLLSLLRLSASVHPAEFEAHPHSVNITQGQTATFNCTAHSIGSYWLVNDRLPEHDYNSGRGITTDDTVLESSTNLKEHLLKIPAIPLNNNVTIQCFIFNGPAIPSNLSRLLIQGRLNSVTNIDHIELNKTALLLTFTPPATLLGVPISNYSIEFVDKNTTQWTVGNNPVLPIQPSDYCTKQIMIKVLAWNGVGEGEPNNYTYTLHEVPSTFSHNTDLSYAANGINVLLYSKINNTDCIGKRPARLSTVIKRKQQNQETTLSCYLYDISNSSCSEVSIAAVSDSVWSVTVNISSYLLSGEHYTAETVFTNEAGNTSETVRTFSTYQITNATVKHSTENLICVACSFIPGTILTGCYIVFIDTQYNENKTLQVPKTGSNCESTLYSGVYDIYIYEGSNAFGSAPAIIINNKFINTSLIRISTSSSGVAMDSTSSSYVQSISTSRVVSLSSSQYTSVTKSTTLINSHTPTLNSQPGGSSDELSSTVLLVIAFVVGIILTLTITSVILLSYCLVKTKKKNKILKLAETAASEKFKHADVLLQTLKGTSYKTHSSYLSPVHSTAPPPEPMYDNIEELRRVHAVNIQALPEIQPCPAYAVTTTRITQATCCQCTGSTIH</sequence>
<dbReference type="InterPro" id="IPR036116">
    <property type="entry name" value="FN3_sf"/>
</dbReference>
<evidence type="ECO:0008006" key="5">
    <source>
        <dbReference type="Google" id="ProtNLM"/>
    </source>
</evidence>
<reference evidence="3" key="2">
    <citation type="submission" date="2024-06" db="UniProtKB">
        <authorList>
            <consortium name="EnsemblMetazoa"/>
        </authorList>
    </citation>
    <scope>IDENTIFICATION</scope>
</reference>
<organism evidence="3 4">
    <name type="scientific">Amphimedon queenslandica</name>
    <name type="common">Sponge</name>
    <dbReference type="NCBI Taxonomy" id="400682"/>
    <lineage>
        <taxon>Eukaryota</taxon>
        <taxon>Metazoa</taxon>
        <taxon>Porifera</taxon>
        <taxon>Demospongiae</taxon>
        <taxon>Heteroscleromorpha</taxon>
        <taxon>Haplosclerida</taxon>
        <taxon>Niphatidae</taxon>
        <taxon>Amphimedon</taxon>
    </lineage>
</organism>
<reference evidence="4" key="1">
    <citation type="journal article" date="2010" name="Nature">
        <title>The Amphimedon queenslandica genome and the evolution of animal complexity.</title>
        <authorList>
            <person name="Srivastava M."/>
            <person name="Simakov O."/>
            <person name="Chapman J."/>
            <person name="Fahey B."/>
            <person name="Gauthier M.E."/>
            <person name="Mitros T."/>
            <person name="Richards G.S."/>
            <person name="Conaco C."/>
            <person name="Dacre M."/>
            <person name="Hellsten U."/>
            <person name="Larroux C."/>
            <person name="Putnam N.H."/>
            <person name="Stanke M."/>
            <person name="Adamska M."/>
            <person name="Darling A."/>
            <person name="Degnan S.M."/>
            <person name="Oakley T.H."/>
            <person name="Plachetzki D.C."/>
            <person name="Zhai Y."/>
            <person name="Adamski M."/>
            <person name="Calcino A."/>
            <person name="Cummins S.F."/>
            <person name="Goodstein D.M."/>
            <person name="Harris C."/>
            <person name="Jackson D.J."/>
            <person name="Leys S.P."/>
            <person name="Shu S."/>
            <person name="Woodcroft B.J."/>
            <person name="Vervoort M."/>
            <person name="Kosik K.S."/>
            <person name="Manning G."/>
            <person name="Degnan B.M."/>
            <person name="Rokhsar D.S."/>
        </authorList>
    </citation>
    <scope>NUCLEOTIDE SEQUENCE [LARGE SCALE GENOMIC DNA]</scope>
</reference>
<dbReference type="KEGG" id="aqu:109582131"/>
<dbReference type="RefSeq" id="XP_019852307.1">
    <property type="nucleotide sequence ID" value="XM_019996748.1"/>
</dbReference>
<feature type="chain" id="PRO_5042843019" description="Ig-like domain-containing protein" evidence="2">
    <location>
        <begin position="17"/>
        <end position="618"/>
    </location>
</feature>
<feature type="transmembrane region" description="Helical" evidence="1">
    <location>
        <begin position="488"/>
        <end position="515"/>
    </location>
</feature>
<dbReference type="InterPro" id="IPR013783">
    <property type="entry name" value="Ig-like_fold"/>
</dbReference>
<keyword evidence="1" id="KW-0472">Membrane</keyword>
<dbReference type="SUPFAM" id="SSF49265">
    <property type="entry name" value="Fibronectin type III"/>
    <property type="match status" value="1"/>
</dbReference>
<keyword evidence="1" id="KW-1133">Transmembrane helix</keyword>
<keyword evidence="4" id="KW-1185">Reference proteome</keyword>
<keyword evidence="2" id="KW-0732">Signal</keyword>
<evidence type="ECO:0000256" key="1">
    <source>
        <dbReference type="SAM" id="Phobius"/>
    </source>
</evidence>
<proteinExistence type="predicted"/>
<evidence type="ECO:0000256" key="2">
    <source>
        <dbReference type="SAM" id="SignalP"/>
    </source>
</evidence>
<dbReference type="AlphaFoldDB" id="A0AAN0J6C9"/>
<accession>A0AAN0J6C9</accession>
<dbReference type="Gene3D" id="2.60.40.10">
    <property type="entry name" value="Immunoglobulins"/>
    <property type="match status" value="1"/>
</dbReference>
<feature type="signal peptide" evidence="2">
    <location>
        <begin position="1"/>
        <end position="16"/>
    </location>
</feature>
<protein>
    <recommendedName>
        <fullName evidence="5">Ig-like domain-containing protein</fullName>
    </recommendedName>
</protein>
<dbReference type="GeneID" id="109582131"/>